<sequence>MSDAPPPPTTTTSPDVPADVPADLLTELGAAREQVAEGVRQEERRRRAVRQLDAALRRTEETTAVLAAETADVAVLEGLSAGRLWSQLRGTRDDDLRRERAEQQRAEVAAARALADQRAVEAELEAVRTRLDRLRGGPARLERARVAVEQWLVERGDETGRALATLAEEVGTLQDRQRELAEAAEAAGHAAGALAHAHDRLDSAHGWSSYDTFFGGGMIGDAMKYNRLDDAQRAIVEADAALAHLARELADVDRVGVGHIGVSPGQQVFDVFFDNIISDWNVRRRIQDSLERVRRGRHQVDEVRRDLDAARREADAELLGLAQRRDTLLGRAGA</sequence>
<reference evidence="2" key="1">
    <citation type="submission" date="2022-05" db="EMBL/GenBank/DDBJ databases">
        <authorList>
            <person name="Tuo L."/>
        </authorList>
    </citation>
    <scope>NUCLEOTIDE SEQUENCE</scope>
    <source>
        <strain evidence="2">BSK12Z-4</strain>
    </source>
</reference>
<organism evidence="2 3">
    <name type="scientific">Nocardioides bruguierae</name>
    <dbReference type="NCBI Taxonomy" id="2945102"/>
    <lineage>
        <taxon>Bacteria</taxon>
        <taxon>Bacillati</taxon>
        <taxon>Actinomycetota</taxon>
        <taxon>Actinomycetes</taxon>
        <taxon>Propionibacteriales</taxon>
        <taxon>Nocardioidaceae</taxon>
        <taxon>Nocardioides</taxon>
    </lineage>
</organism>
<comment type="caution">
    <text evidence="2">The sequence shown here is derived from an EMBL/GenBank/DDBJ whole genome shotgun (WGS) entry which is preliminary data.</text>
</comment>
<evidence type="ECO:0000256" key="1">
    <source>
        <dbReference type="SAM" id="MobiDB-lite"/>
    </source>
</evidence>
<evidence type="ECO:0000313" key="2">
    <source>
        <dbReference type="EMBL" id="MCM0621803.1"/>
    </source>
</evidence>
<dbReference type="EMBL" id="JAMOIL010000023">
    <property type="protein sequence ID" value="MCM0621803.1"/>
    <property type="molecule type" value="Genomic_DNA"/>
</dbReference>
<feature type="compositionally biased region" description="Low complexity" evidence="1">
    <location>
        <begin position="10"/>
        <end position="20"/>
    </location>
</feature>
<evidence type="ECO:0000313" key="3">
    <source>
        <dbReference type="Proteomes" id="UP001139485"/>
    </source>
</evidence>
<dbReference type="RefSeq" id="WP_250828139.1">
    <property type="nucleotide sequence ID" value="NZ_JAMOIL010000023.1"/>
</dbReference>
<accession>A0A9X2IG98</accession>
<protein>
    <submittedName>
        <fullName evidence="2">Uncharacterized protein</fullName>
    </submittedName>
</protein>
<dbReference type="Proteomes" id="UP001139485">
    <property type="component" value="Unassembled WGS sequence"/>
</dbReference>
<name>A0A9X2IG98_9ACTN</name>
<keyword evidence="3" id="KW-1185">Reference proteome</keyword>
<feature type="region of interest" description="Disordered" evidence="1">
    <location>
        <begin position="1"/>
        <end position="20"/>
    </location>
</feature>
<dbReference type="AlphaFoldDB" id="A0A9X2IG98"/>
<proteinExistence type="predicted"/>
<gene>
    <name evidence="2" type="ORF">M8330_16050</name>
</gene>